<name>A0A1Y3B361_EURMA</name>
<dbReference type="OrthoDB" id="6512347at2759"/>
<protein>
    <submittedName>
        <fullName evidence="2">Methyl methanesulfonate-sensitivity protein 22-like protein</fullName>
    </submittedName>
</protein>
<evidence type="ECO:0000313" key="3">
    <source>
        <dbReference type="Proteomes" id="UP000194236"/>
    </source>
</evidence>
<proteinExistence type="predicted"/>
<keyword evidence="3" id="KW-1185">Reference proteome</keyword>
<gene>
    <name evidence="2" type="ORF">BLA29_004057</name>
</gene>
<sequence length="519" mass="61536">MESLIGMIKLEIMASNGESEPDEIVAWISWKITIINILMNNSGQQQIRCENLNIIDLFLSIQGHDSHQQHQHHHHNNNVDIFHLHYLYLLFNDDFMKDILKSINSDDNLAEKFVAIWFRLLITIDDDNNDCEEDTEKCEKLLVISRHILHWYIEPDSIVMLDIRIIFEKFLTILRDRFDCTPNQQQRIIQMNRMDRYFRPMIMKSQQILSIICRRYSAMTKNVFINLPEKDVRLVTRIYRLMAEIVSRLSCQLYIVGKSDCLQVIILENIIILPSTNQFIIQIKSLWPSLFCESFPMIFEGLVQLDLNDPYVDRKIRQFIQLYLPMISQYLNYTAIKTMISNRGVRVYENWHLKIVSILKSTFLVQREPPITKDLYEYLNQFCRLNNLSHKDLLRLSEIIFRTNINEFKIGQHQSDYRIALFQTIISCLIQSLKKSQIDDKSVEDQEEVKLFIEQVISPFIKANAQTRPAKLFEVMKFLLPPKANSECPILFHEFCLEINRQMDYFERISLGANQLILR</sequence>
<evidence type="ECO:0000313" key="2">
    <source>
        <dbReference type="EMBL" id="OTF74647.1"/>
    </source>
</evidence>
<comment type="caution">
    <text evidence="2">The sequence shown here is derived from an EMBL/GenBank/DDBJ whole genome shotgun (WGS) entry which is preliminary data.</text>
</comment>
<dbReference type="AlphaFoldDB" id="A0A1Y3B361"/>
<reference evidence="2 3" key="1">
    <citation type="submission" date="2017-03" db="EMBL/GenBank/DDBJ databases">
        <title>Genome Survey of Euroglyphus maynei.</title>
        <authorList>
            <person name="Arlian L.G."/>
            <person name="Morgan M.S."/>
            <person name="Rider S.D."/>
        </authorList>
    </citation>
    <scope>NUCLEOTIDE SEQUENCE [LARGE SCALE GENOMIC DNA]</scope>
    <source>
        <strain evidence="2">Arlian Lab</strain>
        <tissue evidence="2">Whole body</tissue>
    </source>
</reference>
<dbReference type="InterPro" id="IPR029424">
    <property type="entry name" value="MMS22L_C"/>
</dbReference>
<feature type="domain" description="MMS22-like C-terminal" evidence="1">
    <location>
        <begin position="226"/>
        <end position="329"/>
    </location>
</feature>
<evidence type="ECO:0000259" key="1">
    <source>
        <dbReference type="Pfam" id="PF14911"/>
    </source>
</evidence>
<dbReference type="Pfam" id="PF14911">
    <property type="entry name" value="MMS22L_C"/>
    <property type="match status" value="1"/>
</dbReference>
<organism evidence="2 3">
    <name type="scientific">Euroglyphus maynei</name>
    <name type="common">Mayne's house dust mite</name>
    <dbReference type="NCBI Taxonomy" id="6958"/>
    <lineage>
        <taxon>Eukaryota</taxon>
        <taxon>Metazoa</taxon>
        <taxon>Ecdysozoa</taxon>
        <taxon>Arthropoda</taxon>
        <taxon>Chelicerata</taxon>
        <taxon>Arachnida</taxon>
        <taxon>Acari</taxon>
        <taxon>Acariformes</taxon>
        <taxon>Sarcoptiformes</taxon>
        <taxon>Astigmata</taxon>
        <taxon>Psoroptidia</taxon>
        <taxon>Analgoidea</taxon>
        <taxon>Pyroglyphidae</taxon>
        <taxon>Pyroglyphinae</taxon>
        <taxon>Euroglyphus</taxon>
    </lineage>
</organism>
<dbReference type="EMBL" id="MUJZ01046049">
    <property type="protein sequence ID" value="OTF74647.1"/>
    <property type="molecule type" value="Genomic_DNA"/>
</dbReference>
<dbReference type="Proteomes" id="UP000194236">
    <property type="component" value="Unassembled WGS sequence"/>
</dbReference>
<accession>A0A1Y3B361</accession>